<accession>A0A6J6XVZ2</accession>
<protein>
    <submittedName>
        <fullName evidence="1">Unannotated protein</fullName>
    </submittedName>
</protein>
<evidence type="ECO:0000313" key="1">
    <source>
        <dbReference type="EMBL" id="CAB4799368.1"/>
    </source>
</evidence>
<proteinExistence type="predicted"/>
<organism evidence="1">
    <name type="scientific">freshwater metagenome</name>
    <dbReference type="NCBI Taxonomy" id="449393"/>
    <lineage>
        <taxon>unclassified sequences</taxon>
        <taxon>metagenomes</taxon>
        <taxon>ecological metagenomes</taxon>
    </lineage>
</organism>
<gene>
    <name evidence="1" type="ORF">UFOPK3024_00511</name>
</gene>
<name>A0A6J6XVZ2_9ZZZZ</name>
<sequence length="81" mass="9119">MSEIAGSEDCIVYITETREMEPAEFDNFAKNLLKSRDWLKGKGGYYGDGRLCVEVHAPGRPYLFIDPSGSDYGRYVAAIFM</sequence>
<reference evidence="1" key="1">
    <citation type="submission" date="2020-05" db="EMBL/GenBank/DDBJ databases">
        <authorList>
            <person name="Chiriac C."/>
            <person name="Salcher M."/>
            <person name="Ghai R."/>
            <person name="Kavagutti S V."/>
        </authorList>
    </citation>
    <scope>NUCLEOTIDE SEQUENCE</scope>
</reference>
<dbReference type="EMBL" id="CAFAAK010000089">
    <property type="protein sequence ID" value="CAB4799368.1"/>
    <property type="molecule type" value="Genomic_DNA"/>
</dbReference>
<dbReference type="AlphaFoldDB" id="A0A6J6XVZ2"/>